<dbReference type="Pfam" id="PF01738">
    <property type="entry name" value="DLH"/>
    <property type="match status" value="1"/>
</dbReference>
<dbReference type="SUPFAM" id="SSF53474">
    <property type="entry name" value="alpha/beta-Hydrolases"/>
    <property type="match status" value="1"/>
</dbReference>
<reference evidence="3" key="1">
    <citation type="submission" date="2017-06" db="EMBL/GenBank/DDBJ databases">
        <authorList>
            <person name="Varghese N."/>
            <person name="Submissions S."/>
        </authorList>
    </citation>
    <scope>NUCLEOTIDE SEQUENCE [LARGE SCALE GENOMIC DNA]</scope>
    <source>
        <strain evidence="3">DSM 28041</strain>
    </source>
</reference>
<evidence type="ECO:0000313" key="2">
    <source>
        <dbReference type="EMBL" id="SNR71141.1"/>
    </source>
</evidence>
<dbReference type="AlphaFoldDB" id="A0A238YKC0"/>
<dbReference type="Proteomes" id="UP000198310">
    <property type="component" value="Unassembled WGS sequence"/>
</dbReference>
<name>A0A238YKC0_9BACT</name>
<dbReference type="GO" id="GO:0016787">
    <property type="term" value="F:hydrolase activity"/>
    <property type="evidence" value="ECO:0007669"/>
    <property type="project" value="InterPro"/>
</dbReference>
<dbReference type="InterPro" id="IPR051049">
    <property type="entry name" value="Dienelactone_hydrolase-like"/>
</dbReference>
<dbReference type="InterPro" id="IPR002925">
    <property type="entry name" value="Dienelactn_hydro"/>
</dbReference>
<dbReference type="PANTHER" id="PTHR46623">
    <property type="entry name" value="CARBOXYMETHYLENEBUTENOLIDASE-RELATED"/>
    <property type="match status" value="1"/>
</dbReference>
<proteinExistence type="predicted"/>
<dbReference type="InterPro" id="IPR029058">
    <property type="entry name" value="AB_hydrolase_fold"/>
</dbReference>
<feature type="domain" description="Dienelactone hydrolase" evidence="1">
    <location>
        <begin position="75"/>
        <end position="283"/>
    </location>
</feature>
<keyword evidence="3" id="KW-1185">Reference proteome</keyword>
<accession>A0A238YKC0</accession>
<dbReference type="PANTHER" id="PTHR46623:SF6">
    <property type="entry name" value="ALPHA_BETA-HYDROLASES SUPERFAMILY PROTEIN"/>
    <property type="match status" value="1"/>
</dbReference>
<dbReference type="RefSeq" id="WP_089333100.1">
    <property type="nucleotide sequence ID" value="NZ_FZNS01000005.1"/>
</dbReference>
<protein>
    <submittedName>
        <fullName evidence="2">Carboxymethylenebutenolidase</fullName>
    </submittedName>
</protein>
<dbReference type="Gene3D" id="3.40.50.1820">
    <property type="entry name" value="alpha/beta hydrolase"/>
    <property type="match status" value="1"/>
</dbReference>
<evidence type="ECO:0000259" key="1">
    <source>
        <dbReference type="Pfam" id="PF01738"/>
    </source>
</evidence>
<organism evidence="2 3">
    <name type="scientific">Hymenobacter mucosus</name>
    <dbReference type="NCBI Taxonomy" id="1411120"/>
    <lineage>
        <taxon>Bacteria</taxon>
        <taxon>Pseudomonadati</taxon>
        <taxon>Bacteroidota</taxon>
        <taxon>Cytophagia</taxon>
        <taxon>Cytophagales</taxon>
        <taxon>Hymenobacteraceae</taxon>
        <taxon>Hymenobacter</taxon>
    </lineage>
</organism>
<evidence type="ECO:0000313" key="3">
    <source>
        <dbReference type="Proteomes" id="UP000198310"/>
    </source>
</evidence>
<dbReference type="EMBL" id="FZNS01000005">
    <property type="protein sequence ID" value="SNR71141.1"/>
    <property type="molecule type" value="Genomic_DNA"/>
</dbReference>
<gene>
    <name evidence="2" type="ORF">SAMN06269173_105286</name>
</gene>
<sequence>MDQRIINLFDEYTHAPLSRKEFLDRLVKLAGGTALAAAALAVLEPGYAQAATIPADADDLVTEDVSWPGAAGVTMKGYLVHPKGKKKRGAVVVIHENRGLTPHIKDVTRRVAKAGYVALGVDALSVFGGTPTNEDEGRTLIGKLDKQHNLSNYLAALDYLRQRPDSNGKTGCVGFCWGGAMANSLATHDPKLNAAVTYYGTQPPTEEVPNIKAHVLLHYAGLDERVNAGKDAYEAALKASNIQYEQYVYPNVNHAFNNDSSPARYNAGAAQQAWERTLDLFKKQLG</sequence>